<proteinExistence type="predicted"/>
<evidence type="ECO:0000313" key="2">
    <source>
        <dbReference type="EMBL" id="MBB6562089.1"/>
    </source>
</evidence>
<sequence length="204" mass="21925">MTQPTDPYDPAETTQPAALAADYADTTQPAELDGSGGSPGAEPDQDAPPEVVRLIAAITAIPGVTQAQLDNTYLPDVALADLSLPNGPHADLPIAALRRSSGALGNELLLSLEFRIQRNEGGLRAAEFLSWWVREQSRLGENMQLRTLGQPPMVAGEQQLGRTLRFTIDWFYTDTSEDMANVLSAIGGKALALELATEMYKDAF</sequence>
<dbReference type="EMBL" id="JACHLK010000011">
    <property type="protein sequence ID" value="MBB6562089.1"/>
    <property type="molecule type" value="Genomic_DNA"/>
</dbReference>
<accession>A0A7X0PHY7</accession>
<feature type="region of interest" description="Disordered" evidence="1">
    <location>
        <begin position="1"/>
        <end position="47"/>
    </location>
</feature>
<dbReference type="RefSeq" id="WP_184861764.1">
    <property type="nucleotide sequence ID" value="NZ_JACHLK010000011.1"/>
</dbReference>
<dbReference type="AlphaFoldDB" id="A0A7X0PHY7"/>
<comment type="caution">
    <text evidence="2">The sequence shown here is derived from an EMBL/GenBank/DDBJ whole genome shotgun (WGS) entry which is preliminary data.</text>
</comment>
<protein>
    <submittedName>
        <fullName evidence="2">Uncharacterized protein</fullName>
    </submittedName>
</protein>
<evidence type="ECO:0000256" key="1">
    <source>
        <dbReference type="SAM" id="MobiDB-lite"/>
    </source>
</evidence>
<evidence type="ECO:0000313" key="3">
    <source>
        <dbReference type="Proteomes" id="UP000575083"/>
    </source>
</evidence>
<organism evidence="2 3">
    <name type="scientific">Acidovorax soli</name>
    <dbReference type="NCBI Taxonomy" id="592050"/>
    <lineage>
        <taxon>Bacteria</taxon>
        <taxon>Pseudomonadati</taxon>
        <taxon>Pseudomonadota</taxon>
        <taxon>Betaproteobacteria</taxon>
        <taxon>Burkholderiales</taxon>
        <taxon>Comamonadaceae</taxon>
        <taxon>Acidovorax</taxon>
    </lineage>
</organism>
<dbReference type="Proteomes" id="UP000575083">
    <property type="component" value="Unassembled WGS sequence"/>
</dbReference>
<name>A0A7X0PHY7_9BURK</name>
<gene>
    <name evidence="2" type="ORF">HNP48_004798</name>
</gene>
<keyword evidence="3" id="KW-1185">Reference proteome</keyword>
<reference evidence="2 3" key="1">
    <citation type="submission" date="2020-08" db="EMBL/GenBank/DDBJ databases">
        <title>Functional genomics of gut bacteria from endangered species of beetles.</title>
        <authorList>
            <person name="Carlos-Shanley C."/>
        </authorList>
    </citation>
    <scope>NUCLEOTIDE SEQUENCE [LARGE SCALE GENOMIC DNA]</scope>
    <source>
        <strain evidence="2 3">S00198</strain>
    </source>
</reference>